<proteinExistence type="predicted"/>
<organism evidence="3 4">
    <name type="scientific">Tetrahymena thermophila (strain SB210)</name>
    <dbReference type="NCBI Taxonomy" id="312017"/>
    <lineage>
        <taxon>Eukaryota</taxon>
        <taxon>Sar</taxon>
        <taxon>Alveolata</taxon>
        <taxon>Ciliophora</taxon>
        <taxon>Intramacronucleata</taxon>
        <taxon>Oligohymenophorea</taxon>
        <taxon>Hymenostomatida</taxon>
        <taxon>Tetrahymenina</taxon>
        <taxon>Tetrahymenidae</taxon>
        <taxon>Tetrahymena</taxon>
    </lineage>
</organism>
<dbReference type="AlphaFoldDB" id="I7LTC1"/>
<accession>I7LTC1</accession>
<evidence type="ECO:0000256" key="1">
    <source>
        <dbReference type="SAM" id="Phobius"/>
    </source>
</evidence>
<keyword evidence="4" id="KW-1185">Reference proteome</keyword>
<dbReference type="HOGENOM" id="CLU_1550660_0_0_1"/>
<dbReference type="EMBL" id="GG662510">
    <property type="protein sequence ID" value="EAR84975.1"/>
    <property type="molecule type" value="Genomic_DNA"/>
</dbReference>
<dbReference type="KEGG" id="tet:TTHERM_00585330"/>
<sequence length="173" mass="20070">MKTKFLNRILILLSATCLQYLLASNYCIQKCLVDSCQSYKVQKDCLHKILQELNEVKNNCSPKYAESCLQKYCTSDECRDMIDCSEDCDYDFLQVLDFKFNLKSTHKNIKNNHHLIKHYEEQGIQTNVDDTFIDDTINKVRGHHGHNRRHGLSGQVLSAILPIILIILYTLTI</sequence>
<evidence type="ECO:0000313" key="4">
    <source>
        <dbReference type="Proteomes" id="UP000009168"/>
    </source>
</evidence>
<dbReference type="InParanoid" id="I7LTC1"/>
<reference evidence="4" key="1">
    <citation type="journal article" date="2006" name="PLoS Biol.">
        <title>Macronuclear genome sequence of the ciliate Tetrahymena thermophila, a model eukaryote.</title>
        <authorList>
            <person name="Eisen J.A."/>
            <person name="Coyne R.S."/>
            <person name="Wu M."/>
            <person name="Wu D."/>
            <person name="Thiagarajan M."/>
            <person name="Wortman J.R."/>
            <person name="Badger J.H."/>
            <person name="Ren Q."/>
            <person name="Amedeo P."/>
            <person name="Jones K.M."/>
            <person name="Tallon L.J."/>
            <person name="Delcher A.L."/>
            <person name="Salzberg S.L."/>
            <person name="Silva J.C."/>
            <person name="Haas B.J."/>
            <person name="Majoros W.H."/>
            <person name="Farzad M."/>
            <person name="Carlton J.M."/>
            <person name="Smith R.K. Jr."/>
            <person name="Garg J."/>
            <person name="Pearlman R.E."/>
            <person name="Karrer K.M."/>
            <person name="Sun L."/>
            <person name="Manning G."/>
            <person name="Elde N.C."/>
            <person name="Turkewitz A.P."/>
            <person name="Asai D.J."/>
            <person name="Wilkes D.E."/>
            <person name="Wang Y."/>
            <person name="Cai H."/>
            <person name="Collins K."/>
            <person name="Stewart B.A."/>
            <person name="Lee S.R."/>
            <person name="Wilamowska K."/>
            <person name="Weinberg Z."/>
            <person name="Ruzzo W.L."/>
            <person name="Wloga D."/>
            <person name="Gaertig J."/>
            <person name="Frankel J."/>
            <person name="Tsao C.-C."/>
            <person name="Gorovsky M.A."/>
            <person name="Keeling P.J."/>
            <person name="Waller R.F."/>
            <person name="Patron N.J."/>
            <person name="Cherry J.M."/>
            <person name="Stover N.A."/>
            <person name="Krieger C.J."/>
            <person name="del Toro C."/>
            <person name="Ryder H.F."/>
            <person name="Williamson S.C."/>
            <person name="Barbeau R.A."/>
            <person name="Hamilton E.P."/>
            <person name="Orias E."/>
        </authorList>
    </citation>
    <scope>NUCLEOTIDE SEQUENCE [LARGE SCALE GENOMIC DNA]</scope>
    <source>
        <strain evidence="4">SB210</strain>
    </source>
</reference>
<evidence type="ECO:0000313" key="3">
    <source>
        <dbReference type="EMBL" id="EAR84975.1"/>
    </source>
</evidence>
<feature type="chain" id="PRO_5003711863" evidence="2">
    <location>
        <begin position="24"/>
        <end position="173"/>
    </location>
</feature>
<keyword evidence="1" id="KW-1133">Transmembrane helix</keyword>
<keyword evidence="2" id="KW-0732">Signal</keyword>
<feature type="transmembrane region" description="Helical" evidence="1">
    <location>
        <begin position="152"/>
        <end position="171"/>
    </location>
</feature>
<dbReference type="Proteomes" id="UP000009168">
    <property type="component" value="Unassembled WGS sequence"/>
</dbReference>
<dbReference type="RefSeq" id="XP_001032638.1">
    <property type="nucleotide sequence ID" value="XM_001032638.1"/>
</dbReference>
<name>I7LTC1_TETTS</name>
<gene>
    <name evidence="3" type="ORF">TTHERM_00585330</name>
</gene>
<feature type="signal peptide" evidence="2">
    <location>
        <begin position="1"/>
        <end position="23"/>
    </location>
</feature>
<keyword evidence="1 3" id="KW-0812">Transmembrane</keyword>
<keyword evidence="1" id="KW-0472">Membrane</keyword>
<protein>
    <submittedName>
        <fullName evidence="3">Transmembrane protein, putative</fullName>
    </submittedName>
</protein>
<evidence type="ECO:0000256" key="2">
    <source>
        <dbReference type="SAM" id="SignalP"/>
    </source>
</evidence>
<dbReference type="GeneID" id="7824027"/>